<proteinExistence type="inferred from homology"/>
<comment type="subcellular location">
    <subcellularLocation>
        <location evidence="1">Secreted</location>
    </subcellularLocation>
</comment>
<evidence type="ECO:0000256" key="3">
    <source>
        <dbReference type="ARBA" id="ARBA00022525"/>
    </source>
</evidence>
<comment type="caution">
    <text evidence="7">The sequence shown here is derived from an EMBL/GenBank/DDBJ whole genome shotgun (WGS) entry which is preliminary data.</text>
</comment>
<accession>A0A8S1A798</accession>
<protein>
    <recommendedName>
        <fullName evidence="6">Lipase domain-containing protein</fullName>
    </recommendedName>
</protein>
<evidence type="ECO:0000256" key="1">
    <source>
        <dbReference type="ARBA" id="ARBA00004613"/>
    </source>
</evidence>
<dbReference type="PANTHER" id="PTHR11610">
    <property type="entry name" value="LIPASE"/>
    <property type="match status" value="1"/>
</dbReference>
<evidence type="ECO:0000313" key="8">
    <source>
        <dbReference type="Proteomes" id="UP000494256"/>
    </source>
</evidence>
<dbReference type="Pfam" id="PF00151">
    <property type="entry name" value="Lipase"/>
    <property type="match status" value="1"/>
</dbReference>
<evidence type="ECO:0000256" key="4">
    <source>
        <dbReference type="RuleBase" id="RU004262"/>
    </source>
</evidence>
<dbReference type="InterPro" id="IPR029058">
    <property type="entry name" value="AB_hydrolase_fold"/>
</dbReference>
<dbReference type="GO" id="GO:0016298">
    <property type="term" value="F:lipase activity"/>
    <property type="evidence" value="ECO:0007669"/>
    <property type="project" value="InterPro"/>
</dbReference>
<dbReference type="GO" id="GO:0016042">
    <property type="term" value="P:lipid catabolic process"/>
    <property type="evidence" value="ECO:0007669"/>
    <property type="project" value="TreeGrafter"/>
</dbReference>
<gene>
    <name evidence="7" type="ORF">APLA_LOCUS9024</name>
</gene>
<evidence type="ECO:0000259" key="6">
    <source>
        <dbReference type="Pfam" id="PF00151"/>
    </source>
</evidence>
<dbReference type="EMBL" id="CADEBD010000309">
    <property type="protein sequence ID" value="CAB3240382.1"/>
    <property type="molecule type" value="Genomic_DNA"/>
</dbReference>
<reference evidence="7 8" key="1">
    <citation type="submission" date="2020-04" db="EMBL/GenBank/DDBJ databases">
        <authorList>
            <person name="Wallbank WR R."/>
            <person name="Pardo Diaz C."/>
            <person name="Kozak K."/>
            <person name="Martin S."/>
            <person name="Jiggins C."/>
            <person name="Moest M."/>
            <person name="Warren A I."/>
            <person name="Byers J.R.P. K."/>
            <person name="Montejo-Kovacevich G."/>
            <person name="Yen C E."/>
        </authorList>
    </citation>
    <scope>NUCLEOTIDE SEQUENCE [LARGE SCALE GENOMIC DNA]</scope>
</reference>
<comment type="similarity">
    <text evidence="2 4">Belongs to the AB hydrolase superfamily. Lipase family.</text>
</comment>
<name>A0A8S1A798_ARCPL</name>
<dbReference type="InterPro" id="IPR013818">
    <property type="entry name" value="Lipase"/>
</dbReference>
<feature type="domain" description="Lipase" evidence="6">
    <location>
        <begin position="19"/>
        <end position="265"/>
    </location>
</feature>
<dbReference type="OrthoDB" id="7449659at2759"/>
<dbReference type="Gene3D" id="3.40.50.1820">
    <property type="entry name" value="alpha/beta hydrolase"/>
    <property type="match status" value="1"/>
</dbReference>
<dbReference type="PANTHER" id="PTHR11610:SF173">
    <property type="entry name" value="LIPASE DOMAIN-CONTAINING PROTEIN-RELATED"/>
    <property type="match status" value="1"/>
</dbReference>
<dbReference type="InterPro" id="IPR000734">
    <property type="entry name" value="TAG_lipase"/>
</dbReference>
<dbReference type="GO" id="GO:0005615">
    <property type="term" value="C:extracellular space"/>
    <property type="evidence" value="ECO:0007669"/>
    <property type="project" value="TreeGrafter"/>
</dbReference>
<evidence type="ECO:0000256" key="2">
    <source>
        <dbReference type="ARBA" id="ARBA00010701"/>
    </source>
</evidence>
<feature type="chain" id="PRO_5035949814" description="Lipase domain-containing protein" evidence="5">
    <location>
        <begin position="19"/>
        <end position="297"/>
    </location>
</feature>
<dbReference type="AlphaFoldDB" id="A0A8S1A798"/>
<dbReference type="SUPFAM" id="SSF53474">
    <property type="entry name" value="alpha/beta-Hydrolases"/>
    <property type="match status" value="1"/>
</dbReference>
<evidence type="ECO:0000313" key="7">
    <source>
        <dbReference type="EMBL" id="CAB3240382.1"/>
    </source>
</evidence>
<evidence type="ECO:0000256" key="5">
    <source>
        <dbReference type="SAM" id="SignalP"/>
    </source>
</evidence>
<dbReference type="Proteomes" id="UP000494256">
    <property type="component" value="Unassembled WGS sequence"/>
</dbReference>
<organism evidence="7 8">
    <name type="scientific">Arctia plantaginis</name>
    <name type="common">Wood tiger moth</name>
    <name type="synonym">Phalaena plantaginis</name>
    <dbReference type="NCBI Taxonomy" id="874455"/>
    <lineage>
        <taxon>Eukaryota</taxon>
        <taxon>Metazoa</taxon>
        <taxon>Ecdysozoa</taxon>
        <taxon>Arthropoda</taxon>
        <taxon>Hexapoda</taxon>
        <taxon>Insecta</taxon>
        <taxon>Pterygota</taxon>
        <taxon>Neoptera</taxon>
        <taxon>Endopterygota</taxon>
        <taxon>Lepidoptera</taxon>
        <taxon>Glossata</taxon>
        <taxon>Ditrysia</taxon>
        <taxon>Noctuoidea</taxon>
        <taxon>Erebidae</taxon>
        <taxon>Arctiinae</taxon>
        <taxon>Arctia</taxon>
    </lineage>
</organism>
<sequence>MLGLRCALILCATSFVTALELNAQDVAFHLFTSRTYPQSQRIFPNMQSIMNSDFHPLQRTIVTIHTNGETVAGNFNAFVVKAHVESADVNVIAVDWSVGSRMYTQGLGNAPQCGAIIADFINFFIVSRLQDVSLMRFVGVGLGAQVAGIAARNVLGPLPHIVALDPALVGWTYNPHQLTKSDAEIVEVIHTTAGIQGYDYPLGDIDFYPNGGSRQNGCAEILTCSHQMSFVFYAESISVELTQGNRFVGTRCNTYEQAIIGECNGERDAIFGGIDAEKKPSGIYHFETNSAQPFARG</sequence>
<feature type="signal peptide" evidence="5">
    <location>
        <begin position="1"/>
        <end position="18"/>
    </location>
</feature>
<dbReference type="GO" id="GO:0017171">
    <property type="term" value="F:serine hydrolase activity"/>
    <property type="evidence" value="ECO:0007669"/>
    <property type="project" value="TreeGrafter"/>
</dbReference>
<keyword evidence="5" id="KW-0732">Signal</keyword>
<keyword evidence="3" id="KW-0964">Secreted</keyword>